<evidence type="ECO:0000256" key="1">
    <source>
        <dbReference type="SAM" id="Phobius"/>
    </source>
</evidence>
<protein>
    <submittedName>
        <fullName evidence="3">Uncharacterized protein</fullName>
    </submittedName>
</protein>
<name>A0A1D8UYG3_9PROT</name>
<feature type="transmembrane region" description="Helical" evidence="1">
    <location>
        <begin position="131"/>
        <end position="149"/>
    </location>
</feature>
<dbReference type="EMBL" id="CP014675">
    <property type="protein sequence ID" value="AOX18434.1"/>
    <property type="molecule type" value="Genomic_DNA"/>
</dbReference>
<geneLocation type="plasmid" evidence="4">
    <name>pkb14400_1</name>
</geneLocation>
<evidence type="ECO:0000313" key="4">
    <source>
        <dbReference type="Proteomes" id="UP000179145"/>
    </source>
</evidence>
<evidence type="ECO:0000313" key="2">
    <source>
        <dbReference type="EMBL" id="AOX18434.1"/>
    </source>
</evidence>
<keyword evidence="1" id="KW-1133">Transmembrane helix</keyword>
<sequence length="181" mass="20609">MSDRQPSDKNDKGGLIARAAHAMRKVTGTPADAVGWRSLASGFNFIEALWNLFRDRHRTGDAAIVSFEPLRADLRSKARFIGLDEQAFIALVRRRQRETYMTAVSAAALDLVLFVLWSIEMIFGHWTGSRVLAAFEFVPFLVMLGYISLHNCSLNWQLRTRRVASLRQFLHESDSLFPRKP</sequence>
<proteinExistence type="predicted"/>
<evidence type="ECO:0000313" key="3">
    <source>
        <dbReference type="EMBL" id="AOX18664.1"/>
    </source>
</evidence>
<geneLocation type="plasmid" evidence="3">
    <name>pKB14400_2</name>
</geneLocation>
<feature type="transmembrane region" description="Helical" evidence="1">
    <location>
        <begin position="100"/>
        <end position="119"/>
    </location>
</feature>
<dbReference type="Proteomes" id="UP000179145">
    <property type="component" value="Plasmid pKB14400_1"/>
</dbReference>
<dbReference type="RefSeq" id="WP_070403916.1">
    <property type="nucleotide sequence ID" value="NZ_BJVW01000065.1"/>
</dbReference>
<keyword evidence="1" id="KW-0472">Membrane</keyword>
<dbReference type="KEGG" id="kba:A0U89_15250"/>
<geneLocation type="plasmid" evidence="4">
    <name>pkb14400_2</name>
</geneLocation>
<accession>A0A1D8UYG3</accession>
<keyword evidence="4" id="KW-1185">Reference proteome</keyword>
<dbReference type="OrthoDB" id="7221136at2"/>
<dbReference type="Proteomes" id="UP000179145">
    <property type="component" value="Plasmid pKB14400_2"/>
</dbReference>
<dbReference type="KEGG" id="kba:A0U89_14050"/>
<geneLocation type="plasmid" evidence="2">
    <name>pKB14400_1</name>
</geneLocation>
<dbReference type="EMBL" id="CP014676">
    <property type="protein sequence ID" value="AOX18664.1"/>
    <property type="molecule type" value="Genomic_DNA"/>
</dbReference>
<organism evidence="3 4">
    <name type="scientific">Kozakia baliensis</name>
    <dbReference type="NCBI Taxonomy" id="153496"/>
    <lineage>
        <taxon>Bacteria</taxon>
        <taxon>Pseudomonadati</taxon>
        <taxon>Pseudomonadota</taxon>
        <taxon>Alphaproteobacteria</taxon>
        <taxon>Acetobacterales</taxon>
        <taxon>Acetobacteraceae</taxon>
        <taxon>Kozakia</taxon>
    </lineage>
</organism>
<dbReference type="AlphaFoldDB" id="A0A1D8UYG3"/>
<gene>
    <name evidence="2" type="ORF">A0U89_14050</name>
    <name evidence="3" type="ORF">A0U89_15250</name>
</gene>
<keyword evidence="3" id="KW-0614">Plasmid</keyword>
<reference evidence="3" key="2">
    <citation type="submission" date="2016-03" db="EMBL/GenBank/DDBJ databases">
        <authorList>
            <person name="Ploux O."/>
        </authorList>
    </citation>
    <scope>NUCLEOTIDE SEQUENCE</scope>
    <source>
        <strain evidence="3">DSM 14400</strain>
        <plasmid evidence="2">pKB14400_1</plasmid>
        <plasmid evidence="3">pKB14400_2</plasmid>
    </source>
</reference>
<keyword evidence="1" id="KW-0812">Transmembrane</keyword>
<reference evidence="3 4" key="1">
    <citation type="journal article" date="2016" name="Microb. Cell Fact.">
        <title>Dissection of exopolysaccharide biosynthesis in Kozakia baliensis.</title>
        <authorList>
            <person name="Brandt J.U."/>
            <person name="Jakob F."/>
            <person name="Behr J."/>
            <person name="Geissler A.J."/>
            <person name="Vogel R.F."/>
        </authorList>
    </citation>
    <scope>NUCLEOTIDE SEQUENCE [LARGE SCALE GENOMIC DNA]</scope>
    <source>
        <strain evidence="3 4">DSM 14400</strain>
        <plasmid evidence="2">pKB14400_1</plasmid>
        <plasmid evidence="3">pKB14400_2</plasmid>
        <plasmid evidence="4">Plasmid pkb14400_1</plasmid>
        <plasmid evidence="4">Plasmid pkb14400_2</plasmid>
    </source>
</reference>